<dbReference type="OrthoDB" id="237949at2"/>
<feature type="domain" description="Glycoside hydrolase family 38 N-terminal" evidence="1">
    <location>
        <begin position="6"/>
        <end position="302"/>
    </location>
</feature>
<evidence type="ECO:0000259" key="1">
    <source>
        <dbReference type="Pfam" id="PF01074"/>
    </source>
</evidence>
<evidence type="ECO:0000313" key="3">
    <source>
        <dbReference type="Proteomes" id="UP000013785"/>
    </source>
</evidence>
<dbReference type="Proteomes" id="UP000013785">
    <property type="component" value="Unassembled WGS sequence"/>
</dbReference>
<keyword evidence="3" id="KW-1185">Reference proteome</keyword>
<dbReference type="Gene3D" id="3.20.110.10">
    <property type="entry name" value="Glycoside hydrolase 38, N terminal domain"/>
    <property type="match status" value="1"/>
</dbReference>
<gene>
    <name evidence="2" type="ORF">UC3_01095</name>
</gene>
<sequence>MKKKTLYLIHHSHTDIGYTDRQEKISRYHIDFIKSVLYFLEEIEKGHHPEWSGFKYTCENYWQVEQFLAHSTQEEQNKFEYYLKKGLIDISLNYLNMTELVDEDVLNKKLAQGKHYTNSIGFETNSAMTADINGFSWGYAESLFQHGVENLYSCLHTHHGMFPLFKKQIPFWWETQQGNKILVWNGDHYQTGNDFLLVPNSDQSKQYDESGYSVERANEQFKITEERIFRHFELLEEEGYPYSFSPAMISGIVTDNAPPNPRMMEVIHRWNKQHGEQIEIELITLNEFFHILRKEPTKIPTYSGDWTDWWADGVGSTPAPTKIYRDAQRKYRIANKLTTDSNKGNPELLAQAEHQLMMYAEHTWGYHSSVAQPWNTFVNDLDYRKAAYATNANSFISQHLDELLAKLGEESIQMNREPFYKIINPHKRELMDYARIYIKHWETIDDSYYGANKTDFVEVLDCQTGKVIPCQVLDTALGKEIEFLVNLKPQEERLIRLRRKPVEQSLTQKWNHAHIGTELVSDIASYDGYTHRISTYSVETDYLKLEIDYANGIQTFIDKKNNLDLLHPNRLAAPFSGIYEVTPISTDACAERRMMGRNRKGRITERTFSKLVNVRLISNEEVYALLELDYELKGTKMYTVVLRVYKGIPKIDITVRIQKENEWAPENLYIALPFSYGEDYELFVEKSGTTFRPAIDQLPGTNNEFYLLNNGLTFTDGNHSLVVAIKDTPLIALGNLESHLIELNSKETERKNKDLVYSWPMNNFWETNFKVDLSGFYEFNYSLLLTSNTTPNDSVERATELNEGILVIAYNPKK</sequence>
<dbReference type="STRING" id="154621.RV11_GL000568"/>
<protein>
    <recommendedName>
        <fullName evidence="1">Glycoside hydrolase family 38 N-terminal domain-containing protein</fullName>
    </recommendedName>
</protein>
<accession>R3TXE2</accession>
<dbReference type="GO" id="GO:0004559">
    <property type="term" value="F:alpha-mannosidase activity"/>
    <property type="evidence" value="ECO:0007669"/>
    <property type="project" value="InterPro"/>
</dbReference>
<organism evidence="2 3">
    <name type="scientific">Enterococcus phoeniculicola ATCC BAA-412</name>
    <dbReference type="NCBI Taxonomy" id="1158610"/>
    <lineage>
        <taxon>Bacteria</taxon>
        <taxon>Bacillati</taxon>
        <taxon>Bacillota</taxon>
        <taxon>Bacilli</taxon>
        <taxon>Lactobacillales</taxon>
        <taxon>Enterococcaceae</taxon>
        <taxon>Enterococcus</taxon>
    </lineage>
</organism>
<dbReference type="PATRIC" id="fig|1158610.3.peg.1074"/>
<dbReference type="AlphaFoldDB" id="R3TXE2"/>
<dbReference type="Pfam" id="PF01074">
    <property type="entry name" value="Glyco_hydro_38N"/>
    <property type="match status" value="1"/>
</dbReference>
<reference evidence="2 3" key="1">
    <citation type="submission" date="2013-02" db="EMBL/GenBank/DDBJ databases">
        <title>The Genome Sequence of Enterococcus phoeniculicola BAA-412.</title>
        <authorList>
            <consortium name="The Broad Institute Genome Sequencing Platform"/>
            <consortium name="The Broad Institute Genome Sequencing Center for Infectious Disease"/>
            <person name="Earl A.M."/>
            <person name="Gilmore M.S."/>
            <person name="Lebreton F."/>
            <person name="Walker B."/>
            <person name="Young S.K."/>
            <person name="Zeng Q."/>
            <person name="Gargeya S."/>
            <person name="Fitzgerald M."/>
            <person name="Haas B."/>
            <person name="Abouelleil A."/>
            <person name="Alvarado L."/>
            <person name="Arachchi H.M."/>
            <person name="Berlin A.M."/>
            <person name="Chapman S.B."/>
            <person name="Dewar J."/>
            <person name="Goldberg J."/>
            <person name="Griggs A."/>
            <person name="Gujja S."/>
            <person name="Hansen M."/>
            <person name="Howarth C."/>
            <person name="Imamovic A."/>
            <person name="Larimer J."/>
            <person name="McCowan C."/>
            <person name="Murphy C."/>
            <person name="Neiman D."/>
            <person name="Pearson M."/>
            <person name="Priest M."/>
            <person name="Roberts A."/>
            <person name="Saif S."/>
            <person name="Shea T."/>
            <person name="Sisk P."/>
            <person name="Sykes S."/>
            <person name="Wortman J."/>
            <person name="Nusbaum C."/>
            <person name="Birren B."/>
        </authorList>
    </citation>
    <scope>NUCLEOTIDE SEQUENCE [LARGE SCALE GENOMIC DNA]</scope>
    <source>
        <strain evidence="2 3">ATCC BAA-412</strain>
    </source>
</reference>
<dbReference type="GO" id="GO:0006013">
    <property type="term" value="P:mannose metabolic process"/>
    <property type="evidence" value="ECO:0007669"/>
    <property type="project" value="InterPro"/>
</dbReference>
<comment type="caution">
    <text evidence="2">The sequence shown here is derived from an EMBL/GenBank/DDBJ whole genome shotgun (WGS) entry which is preliminary data.</text>
</comment>
<dbReference type="RefSeq" id="WP_010767766.1">
    <property type="nucleotide sequence ID" value="NZ_ASWE01000002.1"/>
</dbReference>
<dbReference type="SUPFAM" id="SSF88713">
    <property type="entry name" value="Glycoside hydrolase/deacetylase"/>
    <property type="match status" value="1"/>
</dbReference>
<dbReference type="EMBL" id="AJAT01000011">
    <property type="protein sequence ID" value="EOL46289.1"/>
    <property type="molecule type" value="Genomic_DNA"/>
</dbReference>
<dbReference type="InterPro" id="IPR011330">
    <property type="entry name" value="Glyco_hydro/deAcase_b/a-brl"/>
</dbReference>
<dbReference type="GO" id="GO:0030246">
    <property type="term" value="F:carbohydrate binding"/>
    <property type="evidence" value="ECO:0007669"/>
    <property type="project" value="InterPro"/>
</dbReference>
<dbReference type="HOGENOM" id="CLU_008841_0_0_9"/>
<dbReference type="SUPFAM" id="SSF74650">
    <property type="entry name" value="Galactose mutarotase-like"/>
    <property type="match status" value="1"/>
</dbReference>
<evidence type="ECO:0000313" key="2">
    <source>
        <dbReference type="EMBL" id="EOL46289.1"/>
    </source>
</evidence>
<name>R3TXE2_9ENTE</name>
<proteinExistence type="predicted"/>
<dbReference type="InterPro" id="IPR011013">
    <property type="entry name" value="Gal_mutarotase_sf_dom"/>
</dbReference>
<dbReference type="InterPro" id="IPR000602">
    <property type="entry name" value="Glyco_hydro_38_N"/>
</dbReference>
<dbReference type="InterPro" id="IPR027291">
    <property type="entry name" value="Glyco_hydro_38_N_sf"/>
</dbReference>
<dbReference type="eggNOG" id="COG0383">
    <property type="taxonomic scope" value="Bacteria"/>
</dbReference>
<dbReference type="CDD" id="cd10791">
    <property type="entry name" value="GH38N_AMII_like_1"/>
    <property type="match status" value="1"/>
</dbReference>